<feature type="domain" description="MucBP" evidence="5">
    <location>
        <begin position="920"/>
        <end position="986"/>
    </location>
</feature>
<feature type="domain" description="MucBP" evidence="5">
    <location>
        <begin position="387"/>
        <end position="455"/>
    </location>
</feature>
<dbReference type="RefSeq" id="WP_244352495.1">
    <property type="nucleotide sequence ID" value="NZ_AP025635.1"/>
</dbReference>
<dbReference type="GeneID" id="83456574"/>
<feature type="domain" description="MucBP" evidence="5">
    <location>
        <begin position="1147"/>
        <end position="1215"/>
    </location>
</feature>
<dbReference type="Pfam" id="PF06458">
    <property type="entry name" value="MucBP"/>
    <property type="match status" value="12"/>
</dbReference>
<feature type="domain" description="MucBP" evidence="5">
    <location>
        <begin position="844"/>
        <end position="911"/>
    </location>
</feature>
<feature type="region of interest" description="Disordered" evidence="2">
    <location>
        <begin position="1221"/>
        <end position="1249"/>
    </location>
</feature>
<evidence type="ECO:0000313" key="7">
    <source>
        <dbReference type="Proteomes" id="UP000831692"/>
    </source>
</evidence>
<feature type="domain" description="MucBP" evidence="5">
    <location>
        <begin position="692"/>
        <end position="759"/>
    </location>
</feature>
<keyword evidence="1" id="KW-0677">Repeat</keyword>
<keyword evidence="4" id="KW-0732">Signal</keyword>
<feature type="signal peptide" evidence="4">
    <location>
        <begin position="1"/>
        <end position="28"/>
    </location>
</feature>
<feature type="region of interest" description="Disordered" evidence="2">
    <location>
        <begin position="53"/>
        <end position="113"/>
    </location>
</feature>
<evidence type="ECO:0000256" key="4">
    <source>
        <dbReference type="SAM" id="SignalP"/>
    </source>
</evidence>
<feature type="transmembrane region" description="Helical" evidence="3">
    <location>
        <begin position="1255"/>
        <end position="1274"/>
    </location>
</feature>
<feature type="domain" description="MucBP" evidence="5">
    <location>
        <begin position="1072"/>
        <end position="1139"/>
    </location>
</feature>
<dbReference type="Proteomes" id="UP000831692">
    <property type="component" value="Chromosome"/>
</dbReference>
<gene>
    <name evidence="6" type="ORF">ENLAB_05760</name>
</gene>
<evidence type="ECO:0000256" key="3">
    <source>
        <dbReference type="SAM" id="Phobius"/>
    </source>
</evidence>
<evidence type="ECO:0000256" key="2">
    <source>
        <dbReference type="SAM" id="MobiDB-lite"/>
    </source>
</evidence>
<sequence length="1278" mass="139282">MKKKFKYILSLIILLSAAVVTPAFQVMAESQMFSESQQGDPEEVNAIQSDDTNASADAGQATSQVENATPTTTTSSSVDVKNEQIQASSDSEEAINGSENKEESAASTVDKVPSSVNASAARAVNGQLTVQVLDGNSNQPIQGAYFTLTSSTSGEVTLLVTDSSGKVTIQLPSGGYFIKQVGTTNQRLNYAFTSVGNSINLQPGETKTLELYERLIAGEYAFGDSPDTIHIPVNSTFDFSTKALGIEAFKLNFSGNIDKSISDSQIYPYYTNVDPSKPGSYVAIFMARQASYSVNTTHVVNVIVDPEQIGEVNVRYLDSQGQEIHEMQTLTGTIGEPYDASTEGYKLTFDGYTLDETKLPENSKGVFGETAQTVTYVYTKNPIPAADVTVEYVDTEGKEIHPSQTISGNVGESYDANAKNYQLVIDGYTLDESQLPENSKGVFSETAQTVTYIYTKNPIPAADVTVEYVDTEGNEIHASQTISGNVGDPYDASKEQYQLKIEGYTLDESQLPENSMGVFNETAQTVTYIYTKNPIPAADVTVEYVDTEGKEFHPSQTISGNVGDPYDASKEQYQLKIEGYTLDESQLPENSMGVFNETAQTVTYIYTKNPLPAADVTVEYVDTEGKEIHPSQKISGNIGDSYDASTENYQLMIDGYAQDGSQLPENTTGVFSETVQTVTYVYTKNLVPAADITVKYVDTEGNEIHDSQAISGNIGDSYDASTEQYQLSIDGYTLDESQLPENLKGVFSETAQTVTYIYTKNPIPAADVTVKYVDTEGEEIRSSQTISGNVGDSYDASTKNYQLVIEGYTLDESQLPENLKGVFSETAQTVTYIYTKNLVPAADITVKYVDTEGNEIHDSQTICGNIGDLYDASTDQYKLSIDGYTLDESQLPENSKGVFSETAQTVTYIYTKNPIPAADITVKYVDTEGNEIHDSQTICGNIGDLYDASTDQYKLSIDGYKLDESQLPENSKGVFSETAQTVTYVYAKNPMPAVDITVKYVDTEGKEIHSSQAISGNIGDPYDASTEKYKLKIDGYTLDQSQLPENNKGVFSETAQTVTYIYTKNAVPAADITVEYIDTEGKEIHSSQTISGNVGDSYDASTDKYQLTIDGYILNESQLPKNCKGVFSETAQTVTYIYTKNPVPAADVTVEYVDTEGNEIHASQILSGNVGDSYDASTEKYQVSINGYVLDRSRLPQNAKGTFGKLGATVTYVYTKENAATVDSSDNKEKAPAQTVTSKKSSSAQRLPQTDEQGTLFPVIVGLCFIATASWLYFRKRK</sequence>
<proteinExistence type="predicted"/>
<name>A0ABN6NLA3_9ENTE</name>
<feature type="compositionally biased region" description="Polar residues" evidence="2">
    <location>
        <begin position="1234"/>
        <end position="1249"/>
    </location>
</feature>
<protein>
    <recommendedName>
        <fullName evidence="5">MucBP domain-containing protein</fullName>
    </recommendedName>
</protein>
<evidence type="ECO:0000259" key="5">
    <source>
        <dbReference type="Pfam" id="PF06458"/>
    </source>
</evidence>
<feature type="domain" description="MucBP" evidence="5">
    <location>
        <begin position="539"/>
        <end position="607"/>
    </location>
</feature>
<dbReference type="InterPro" id="IPR009459">
    <property type="entry name" value="MucBP_dom"/>
</dbReference>
<feature type="compositionally biased region" description="Polar residues" evidence="2">
    <location>
        <begin position="53"/>
        <end position="68"/>
    </location>
</feature>
<feature type="chain" id="PRO_5047164066" description="MucBP domain-containing protein" evidence="4">
    <location>
        <begin position="29"/>
        <end position="1278"/>
    </location>
</feature>
<dbReference type="Gene3D" id="3.10.20.320">
    <property type="entry name" value="Putative peptidoglycan bound protein (lpxtg motif)"/>
    <property type="match status" value="12"/>
</dbReference>
<feature type="domain" description="MucBP" evidence="5">
    <location>
        <begin position="312"/>
        <end position="379"/>
    </location>
</feature>
<evidence type="ECO:0000256" key="1">
    <source>
        <dbReference type="ARBA" id="ARBA00022737"/>
    </source>
</evidence>
<evidence type="ECO:0000313" key="6">
    <source>
        <dbReference type="EMBL" id="BDG67012.1"/>
    </source>
</evidence>
<dbReference type="SUPFAM" id="SSF49478">
    <property type="entry name" value="Cna protein B-type domain"/>
    <property type="match status" value="1"/>
</dbReference>
<feature type="domain" description="MucBP" evidence="5">
    <location>
        <begin position="767"/>
        <end position="835"/>
    </location>
</feature>
<feature type="domain" description="MucBP" evidence="5">
    <location>
        <begin position="615"/>
        <end position="683"/>
    </location>
</feature>
<organism evidence="6 7">
    <name type="scientific">Enterococcus innesii</name>
    <dbReference type="NCBI Taxonomy" id="2839759"/>
    <lineage>
        <taxon>Bacteria</taxon>
        <taxon>Bacillati</taxon>
        <taxon>Bacillota</taxon>
        <taxon>Bacilli</taxon>
        <taxon>Lactobacillales</taxon>
        <taxon>Enterococcaceae</taxon>
        <taxon>Enterococcus</taxon>
    </lineage>
</organism>
<keyword evidence="3" id="KW-0472">Membrane</keyword>
<keyword evidence="3" id="KW-0812">Transmembrane</keyword>
<feature type="domain" description="MucBP" evidence="5">
    <location>
        <begin position="463"/>
        <end position="531"/>
    </location>
</feature>
<feature type="domain" description="MucBP" evidence="5">
    <location>
        <begin position="996"/>
        <end position="1063"/>
    </location>
</feature>
<dbReference type="EMBL" id="AP025635">
    <property type="protein sequence ID" value="BDG67012.1"/>
    <property type="molecule type" value="Genomic_DNA"/>
</dbReference>
<keyword evidence="7" id="KW-1185">Reference proteome</keyword>
<reference evidence="6 7" key="1">
    <citation type="submission" date="2022-03" db="EMBL/GenBank/DDBJ databases">
        <title>Complete genome sequence of Enterococcus innesii DB-1.</title>
        <authorList>
            <person name="Fukuda D."/>
            <person name="Nolasco-Hipolito C."/>
        </authorList>
    </citation>
    <scope>NUCLEOTIDE SEQUENCE [LARGE SCALE GENOMIC DNA]</scope>
    <source>
        <strain evidence="6 7">DB-1</strain>
    </source>
</reference>
<keyword evidence="3" id="KW-1133">Transmembrane helix</keyword>
<accession>A0ABN6NLA3</accession>
<dbReference type="NCBIfam" id="TIGR01167">
    <property type="entry name" value="LPXTG_anchor"/>
    <property type="match status" value="1"/>
</dbReference>